<feature type="domain" description="Transglycosylase SLT" evidence="1">
    <location>
        <begin position="14"/>
        <end position="138"/>
    </location>
</feature>
<dbReference type="CDD" id="cd16892">
    <property type="entry name" value="LT_VirB1-like"/>
    <property type="match status" value="1"/>
</dbReference>
<comment type="caution">
    <text evidence="2">The sequence shown here is derived from an EMBL/GenBank/DDBJ whole genome shotgun (WGS) entry which is preliminary data.</text>
</comment>
<dbReference type="AlphaFoldDB" id="A0A6C8Y4D1"/>
<accession>A0A6C8Y4D1</accession>
<reference evidence="2" key="1">
    <citation type="submission" date="2018-08" db="EMBL/GenBank/DDBJ databases">
        <authorList>
            <consortium name="GenomeTrakr network: Whole genome sequencing for foodborne pathogen traceback"/>
        </authorList>
    </citation>
    <scope>NUCLEOTIDE SEQUENCE [LARGE SCALE GENOMIC DNA]</scope>
    <source>
        <strain evidence="2">FMA0132</strain>
    </source>
</reference>
<gene>
    <name evidence="2" type="ORF">EL06_25750</name>
</gene>
<protein>
    <submittedName>
        <fullName evidence="2">TriA protein</fullName>
    </submittedName>
</protein>
<dbReference type="Pfam" id="PF01464">
    <property type="entry name" value="SLT"/>
    <property type="match status" value="1"/>
</dbReference>
<dbReference type="Proteomes" id="UP000885362">
    <property type="component" value="Unassembled WGS sequence"/>
</dbReference>
<dbReference type="Gene3D" id="1.10.530.10">
    <property type="match status" value="1"/>
</dbReference>
<dbReference type="SUPFAM" id="SSF53955">
    <property type="entry name" value="Lysozyme-like"/>
    <property type="match status" value="1"/>
</dbReference>
<evidence type="ECO:0000259" key="1">
    <source>
        <dbReference type="Pfam" id="PF01464"/>
    </source>
</evidence>
<organism evidence="2">
    <name type="scientific">Salmonella diarizonae</name>
    <dbReference type="NCBI Taxonomy" id="59204"/>
    <lineage>
        <taxon>Bacteria</taxon>
        <taxon>Pseudomonadati</taxon>
        <taxon>Pseudomonadota</taxon>
        <taxon>Gammaproteobacteria</taxon>
        <taxon>Enterobacterales</taxon>
        <taxon>Enterobacteriaceae</taxon>
        <taxon>Salmonella</taxon>
    </lineage>
</organism>
<dbReference type="InterPro" id="IPR023346">
    <property type="entry name" value="Lysozyme-like_dom_sf"/>
</dbReference>
<dbReference type="EMBL" id="RSHK01000042">
    <property type="protein sequence ID" value="MIE72696.1"/>
    <property type="molecule type" value="Genomic_DNA"/>
</dbReference>
<proteinExistence type="predicted"/>
<dbReference type="InterPro" id="IPR008258">
    <property type="entry name" value="Transglycosylase_SLT_dom_1"/>
</dbReference>
<name>A0A6C8Y4D1_SALDZ</name>
<sequence>MLTPSAFLALSLKCAASIHPDTAQEVARVESGFNQYAIGVVGQQKGIFPKDINDAISHVKKLKAQGKNYSVGLMQINKSNFNKYNVTEEQLFNPCTNLSVFEKIITDCYKRGGTLIRALSCYYSGNFETGQQSEKNFSNTSYIQRIGYIVPSTRQDRRETDSFPDTPEITIVYPDSVIRGPLPVANKTEHNELYYPTKIVRGNILSKEEEITQ</sequence>
<evidence type="ECO:0000313" key="2">
    <source>
        <dbReference type="EMBL" id="MIE72696.1"/>
    </source>
</evidence>